<feature type="chain" id="PRO_5011475564" evidence="3">
    <location>
        <begin position="43"/>
        <end position="549"/>
    </location>
</feature>
<name>A0A1I2FBQ0_9BURK</name>
<dbReference type="EMBL" id="FONX01000010">
    <property type="protein sequence ID" value="SFF02168.1"/>
    <property type="molecule type" value="Genomic_DNA"/>
</dbReference>
<dbReference type="Gene3D" id="3.10.105.10">
    <property type="entry name" value="Dipeptide-binding Protein, Domain 3"/>
    <property type="match status" value="1"/>
</dbReference>
<dbReference type="SUPFAM" id="SSF53850">
    <property type="entry name" value="Periplasmic binding protein-like II"/>
    <property type="match status" value="1"/>
</dbReference>
<evidence type="ECO:0000313" key="5">
    <source>
        <dbReference type="EMBL" id="SFF02168.1"/>
    </source>
</evidence>
<sequence>MPTTTQSFPAQPARRRAAAQLARWACALTAVLACSLPLGASAQPAAASAAAGTLRIIPASNMTVLDPIWTTAYISRNFGYMIYDTLFGTDAQGRIQPQMVSQWKVSPDGKVWTFTLRDGLEFSDGKPVTSEDVVASLKRWASRDTFGDQLAKAIGQYETPDARTFVLRLKSPFGLVTEALGKPSSNVPFIMPRRVADTPGDVQIKETIGSGPYLFKADEFRPGEKAVFVKNTKYKPRAEAPSGTAGGKNVYVDRVEWLFIRDAQTQLSALLNGEADILEQPAFEQYAVLRSNPQIELVDAQPAGNQFILRFNFLHAPFNNEKIRRAAMLALGQEAFLRTQVGAPGLTRFCKSMFPCGTPFESDKTGEYTGIANPQKARALLQEAGYKGEPVVLMRPAENGTIGKLPLVAKQQLEQAGFKVDLQNMDWQTLVSRRARKDAPTAGGWSAFLTAWTASDILNPITMSMMNATGDKGWFGWQDDPTLEAIKKQFATATTDADKKKFAEAAQLRAFETVTHVPVGQFSQPAAVRKGVSGLVPAGAQVYWNIRKQ</sequence>
<feature type="domain" description="Solute-binding protein family 5" evidence="4">
    <location>
        <begin position="95"/>
        <end position="472"/>
    </location>
</feature>
<dbReference type="GO" id="GO:1904680">
    <property type="term" value="F:peptide transmembrane transporter activity"/>
    <property type="evidence" value="ECO:0007669"/>
    <property type="project" value="TreeGrafter"/>
</dbReference>
<evidence type="ECO:0000256" key="2">
    <source>
        <dbReference type="ARBA" id="ARBA00022729"/>
    </source>
</evidence>
<dbReference type="GO" id="GO:0030288">
    <property type="term" value="C:outer membrane-bounded periplasmic space"/>
    <property type="evidence" value="ECO:0007669"/>
    <property type="project" value="UniProtKB-ARBA"/>
</dbReference>
<dbReference type="InterPro" id="IPR039424">
    <property type="entry name" value="SBP_5"/>
</dbReference>
<reference evidence="6" key="1">
    <citation type="submission" date="2016-10" db="EMBL/GenBank/DDBJ databases">
        <authorList>
            <person name="Varghese N."/>
            <person name="Submissions S."/>
        </authorList>
    </citation>
    <scope>NUCLEOTIDE SEQUENCE [LARGE SCALE GENOMIC DNA]</scope>
    <source>
        <strain evidence="6">DSM 27981</strain>
    </source>
</reference>
<evidence type="ECO:0000259" key="4">
    <source>
        <dbReference type="Pfam" id="PF00496"/>
    </source>
</evidence>
<dbReference type="RefSeq" id="WP_092940206.1">
    <property type="nucleotide sequence ID" value="NZ_FONX01000010.1"/>
</dbReference>
<protein>
    <submittedName>
        <fullName evidence="5">Peptide/nickel transport system substrate-binding protein</fullName>
    </submittedName>
</protein>
<dbReference type="PANTHER" id="PTHR30290:SF38">
    <property type="entry name" value="D,D-DIPEPTIDE-BINDING PERIPLASMIC PROTEIN DDPA-RELATED"/>
    <property type="match status" value="1"/>
</dbReference>
<dbReference type="InterPro" id="IPR030678">
    <property type="entry name" value="Peptide/Ni-bd"/>
</dbReference>
<dbReference type="PIRSF" id="PIRSF002741">
    <property type="entry name" value="MppA"/>
    <property type="match status" value="1"/>
</dbReference>
<organism evidence="5 6">
    <name type="scientific">Paracidovorax wautersii</name>
    <dbReference type="NCBI Taxonomy" id="1177982"/>
    <lineage>
        <taxon>Bacteria</taxon>
        <taxon>Pseudomonadati</taxon>
        <taxon>Pseudomonadota</taxon>
        <taxon>Betaproteobacteria</taxon>
        <taxon>Burkholderiales</taxon>
        <taxon>Comamonadaceae</taxon>
        <taxon>Paracidovorax</taxon>
    </lineage>
</organism>
<dbReference type="InterPro" id="IPR000914">
    <property type="entry name" value="SBP_5_dom"/>
</dbReference>
<proteinExistence type="inferred from homology"/>
<keyword evidence="6" id="KW-1185">Reference proteome</keyword>
<dbReference type="CDD" id="cd08502">
    <property type="entry name" value="PBP2_NikA_DppA_OppA_like_16"/>
    <property type="match status" value="1"/>
</dbReference>
<keyword evidence="2 3" id="KW-0732">Signal</keyword>
<dbReference type="Proteomes" id="UP000199119">
    <property type="component" value="Unassembled WGS sequence"/>
</dbReference>
<evidence type="ECO:0000256" key="1">
    <source>
        <dbReference type="ARBA" id="ARBA00005695"/>
    </source>
</evidence>
<dbReference type="Pfam" id="PF00496">
    <property type="entry name" value="SBP_bac_5"/>
    <property type="match status" value="1"/>
</dbReference>
<dbReference type="PANTHER" id="PTHR30290">
    <property type="entry name" value="PERIPLASMIC BINDING COMPONENT OF ABC TRANSPORTER"/>
    <property type="match status" value="1"/>
</dbReference>
<comment type="similarity">
    <text evidence="1">Belongs to the bacterial solute-binding protein 5 family.</text>
</comment>
<dbReference type="STRING" id="1177982.SAMN04489711_11025"/>
<dbReference type="GO" id="GO:0043190">
    <property type="term" value="C:ATP-binding cassette (ABC) transporter complex"/>
    <property type="evidence" value="ECO:0007669"/>
    <property type="project" value="InterPro"/>
</dbReference>
<dbReference type="AlphaFoldDB" id="A0A1I2FBQ0"/>
<dbReference type="Gene3D" id="3.40.190.10">
    <property type="entry name" value="Periplasmic binding protein-like II"/>
    <property type="match status" value="1"/>
</dbReference>
<gene>
    <name evidence="5" type="ORF">SAMN04489711_11025</name>
</gene>
<evidence type="ECO:0000256" key="3">
    <source>
        <dbReference type="SAM" id="SignalP"/>
    </source>
</evidence>
<dbReference type="Gene3D" id="3.90.76.10">
    <property type="entry name" value="Dipeptide-binding Protein, Domain 1"/>
    <property type="match status" value="1"/>
</dbReference>
<dbReference type="GO" id="GO:0015833">
    <property type="term" value="P:peptide transport"/>
    <property type="evidence" value="ECO:0007669"/>
    <property type="project" value="TreeGrafter"/>
</dbReference>
<accession>A0A1I2FBQ0</accession>
<evidence type="ECO:0000313" key="6">
    <source>
        <dbReference type="Proteomes" id="UP000199119"/>
    </source>
</evidence>
<dbReference type="OrthoDB" id="9801799at2"/>
<feature type="signal peptide" evidence="3">
    <location>
        <begin position="1"/>
        <end position="42"/>
    </location>
</feature>